<dbReference type="InterPro" id="IPR008727">
    <property type="entry name" value="PAAR_motif"/>
</dbReference>
<proteinExistence type="predicted"/>
<dbReference type="EMBL" id="JACHHN010000004">
    <property type="protein sequence ID" value="MBB5191618.1"/>
    <property type="molecule type" value="Genomic_DNA"/>
</dbReference>
<evidence type="ECO:0000313" key="2">
    <source>
        <dbReference type="Proteomes" id="UP000543030"/>
    </source>
</evidence>
<protein>
    <submittedName>
        <fullName evidence="1">Putative Zn-binding protein involved in type VI secretion</fullName>
    </submittedName>
</protein>
<dbReference type="AlphaFoldDB" id="A0A840RGH0"/>
<accession>A0A840RGH0</accession>
<name>A0A840RGH0_9NEIS</name>
<dbReference type="Gene3D" id="2.60.200.60">
    <property type="match status" value="1"/>
</dbReference>
<dbReference type="Pfam" id="PF05488">
    <property type="entry name" value="PAAR_motif"/>
    <property type="match status" value="1"/>
</dbReference>
<dbReference type="CDD" id="cd14744">
    <property type="entry name" value="PAAR_CT_2"/>
    <property type="match status" value="1"/>
</dbReference>
<dbReference type="RefSeq" id="WP_184100813.1">
    <property type="nucleotide sequence ID" value="NZ_JACHHN010000004.1"/>
</dbReference>
<comment type="caution">
    <text evidence="1">The sequence shown here is derived from an EMBL/GenBank/DDBJ whole genome shotgun (WGS) entry which is preliminary data.</text>
</comment>
<dbReference type="Proteomes" id="UP000543030">
    <property type="component" value="Unassembled WGS sequence"/>
</dbReference>
<reference evidence="1 2" key="1">
    <citation type="submission" date="2020-08" db="EMBL/GenBank/DDBJ databases">
        <title>Genomic Encyclopedia of Type Strains, Phase IV (KMG-IV): sequencing the most valuable type-strain genomes for metagenomic binning, comparative biology and taxonomic classification.</title>
        <authorList>
            <person name="Goeker M."/>
        </authorList>
    </citation>
    <scope>NUCLEOTIDE SEQUENCE [LARGE SCALE GENOMIC DNA]</scope>
    <source>
        <strain evidence="1 2">DSM 18233</strain>
    </source>
</reference>
<evidence type="ECO:0000313" key="1">
    <source>
        <dbReference type="EMBL" id="MBB5191618.1"/>
    </source>
</evidence>
<organism evidence="1 2">
    <name type="scientific">Silvimonas terrae</name>
    <dbReference type="NCBI Taxonomy" id="300266"/>
    <lineage>
        <taxon>Bacteria</taxon>
        <taxon>Pseudomonadati</taxon>
        <taxon>Pseudomonadota</taxon>
        <taxon>Betaproteobacteria</taxon>
        <taxon>Neisseriales</taxon>
        <taxon>Chitinibacteraceae</taxon>
        <taxon>Silvimonas</taxon>
    </lineage>
</organism>
<keyword evidence="2" id="KW-1185">Reference proteome</keyword>
<sequence>MQKIIRLGDTLREFGGEVTSAAKGIKIKGKAPACKGDTANCHQHGPTRIAEGSPRTRFGGAEVALDGHHCECGCTLVSSMPEDAD</sequence>
<gene>
    <name evidence="1" type="ORF">HNQ50_002348</name>
</gene>